<dbReference type="Proteomes" id="UP001190926">
    <property type="component" value="Unassembled WGS sequence"/>
</dbReference>
<keyword evidence="3" id="KW-1185">Reference proteome</keyword>
<reference evidence="2 3" key="1">
    <citation type="journal article" date="2021" name="Nat. Commun.">
        <title>Incipient diploidization of the medicinal plant Perilla within 10,000 years.</title>
        <authorList>
            <person name="Zhang Y."/>
            <person name="Shen Q."/>
            <person name="Leng L."/>
            <person name="Zhang D."/>
            <person name="Chen S."/>
            <person name="Shi Y."/>
            <person name="Ning Z."/>
            <person name="Chen S."/>
        </authorList>
    </citation>
    <scope>NUCLEOTIDE SEQUENCE [LARGE SCALE GENOMIC DNA]</scope>
    <source>
        <strain evidence="3">cv. PC099</strain>
    </source>
</reference>
<feature type="transmembrane region" description="Helical" evidence="1">
    <location>
        <begin position="48"/>
        <end position="69"/>
    </location>
</feature>
<proteinExistence type="predicted"/>
<sequence length="119" mass="12468">MASWWKSPQCRLHLRRSSSELGSSSSYPSTRFCYSSRKISSKICDLPVLFPFGDFLLVGMASVVCLLAARGGVRAALDGGGVGGGGVSHHGDVDNGAVTAHVLRQAEEDAGSRGEEIDG</sequence>
<evidence type="ECO:0000313" key="3">
    <source>
        <dbReference type="Proteomes" id="UP001190926"/>
    </source>
</evidence>
<organism evidence="2 3">
    <name type="scientific">Perilla frutescens var. hirtella</name>
    <name type="common">Perilla citriodora</name>
    <name type="synonym">Perilla setoyensis</name>
    <dbReference type="NCBI Taxonomy" id="608512"/>
    <lineage>
        <taxon>Eukaryota</taxon>
        <taxon>Viridiplantae</taxon>
        <taxon>Streptophyta</taxon>
        <taxon>Embryophyta</taxon>
        <taxon>Tracheophyta</taxon>
        <taxon>Spermatophyta</taxon>
        <taxon>Magnoliopsida</taxon>
        <taxon>eudicotyledons</taxon>
        <taxon>Gunneridae</taxon>
        <taxon>Pentapetalae</taxon>
        <taxon>asterids</taxon>
        <taxon>lamiids</taxon>
        <taxon>Lamiales</taxon>
        <taxon>Lamiaceae</taxon>
        <taxon>Nepetoideae</taxon>
        <taxon>Elsholtzieae</taxon>
        <taxon>Perilla</taxon>
    </lineage>
</organism>
<dbReference type="AlphaFoldDB" id="A0AAD4PDI6"/>
<evidence type="ECO:0000256" key="1">
    <source>
        <dbReference type="SAM" id="Phobius"/>
    </source>
</evidence>
<dbReference type="EMBL" id="SDAM02000043">
    <property type="protein sequence ID" value="KAH6834927.1"/>
    <property type="molecule type" value="Genomic_DNA"/>
</dbReference>
<protein>
    <submittedName>
        <fullName evidence="2">Uncharacterized protein</fullName>
    </submittedName>
</protein>
<name>A0AAD4PDI6_PERFH</name>
<comment type="caution">
    <text evidence="2">The sequence shown here is derived from an EMBL/GenBank/DDBJ whole genome shotgun (WGS) entry which is preliminary data.</text>
</comment>
<keyword evidence="1" id="KW-0812">Transmembrane</keyword>
<keyword evidence="1" id="KW-0472">Membrane</keyword>
<keyword evidence="1" id="KW-1133">Transmembrane helix</keyword>
<accession>A0AAD4PDI6</accession>
<gene>
    <name evidence="2" type="ORF">C2S53_007299</name>
</gene>
<evidence type="ECO:0000313" key="2">
    <source>
        <dbReference type="EMBL" id="KAH6834927.1"/>
    </source>
</evidence>